<comment type="caution">
    <text evidence="13">Lacks conserved residue(s) required for the propagation of feature annotation.</text>
</comment>
<dbReference type="RefSeq" id="WP_336391529.1">
    <property type="nucleotide sequence ID" value="NZ_RJUL01000005.1"/>
</dbReference>
<dbReference type="Pfam" id="PF01113">
    <property type="entry name" value="DapB_N"/>
    <property type="match status" value="1"/>
</dbReference>
<dbReference type="Gene3D" id="3.30.360.10">
    <property type="entry name" value="Dihydrodipicolinate Reductase, domain 2"/>
    <property type="match status" value="1"/>
</dbReference>
<dbReference type="PANTHER" id="PTHR20836:SF0">
    <property type="entry name" value="4-HYDROXY-TETRAHYDRODIPICOLINATE REDUCTASE 1, CHLOROPLASTIC-RELATED"/>
    <property type="match status" value="1"/>
</dbReference>
<dbReference type="InterPro" id="IPR000846">
    <property type="entry name" value="DapB_N"/>
</dbReference>
<dbReference type="SUPFAM" id="SSF51735">
    <property type="entry name" value="NAD(P)-binding Rossmann-fold domains"/>
    <property type="match status" value="1"/>
</dbReference>
<proteinExistence type="inferred from homology"/>
<organism evidence="16 17">
    <name type="scientific">Gallaecimonas pentaromativorans</name>
    <dbReference type="NCBI Taxonomy" id="584787"/>
    <lineage>
        <taxon>Bacteria</taxon>
        <taxon>Pseudomonadati</taxon>
        <taxon>Pseudomonadota</taxon>
        <taxon>Gammaproteobacteria</taxon>
        <taxon>Enterobacterales</taxon>
        <taxon>Gallaecimonadaceae</taxon>
        <taxon>Gallaecimonas</taxon>
    </lineage>
</organism>
<dbReference type="NCBIfam" id="TIGR00036">
    <property type="entry name" value="dapB"/>
    <property type="match status" value="1"/>
</dbReference>
<comment type="catalytic activity">
    <reaction evidence="11 13">
        <text>(S)-2,3,4,5-tetrahydrodipicolinate + NADP(+) + H2O = (2S,4S)-4-hydroxy-2,3,4,5-tetrahydrodipicolinate + NADPH + H(+)</text>
        <dbReference type="Rhea" id="RHEA:35331"/>
        <dbReference type="ChEBI" id="CHEBI:15377"/>
        <dbReference type="ChEBI" id="CHEBI:15378"/>
        <dbReference type="ChEBI" id="CHEBI:16845"/>
        <dbReference type="ChEBI" id="CHEBI:57783"/>
        <dbReference type="ChEBI" id="CHEBI:58349"/>
        <dbReference type="ChEBI" id="CHEBI:67139"/>
        <dbReference type="EC" id="1.17.1.8"/>
    </reaction>
</comment>
<comment type="subcellular location">
    <subcellularLocation>
        <location evidence="13">Cytoplasm</location>
    </subcellularLocation>
</comment>
<feature type="binding site" evidence="13">
    <location>
        <begin position="95"/>
        <end position="97"/>
    </location>
    <ligand>
        <name>NAD(+)</name>
        <dbReference type="ChEBI" id="CHEBI:57540"/>
    </ligand>
</feature>
<name>A0A3N1PDK9_9GAMM</name>
<feature type="binding site" evidence="13">
    <location>
        <begin position="162"/>
        <end position="163"/>
    </location>
    <ligand>
        <name>(S)-2,3,4,5-tetrahydrodipicolinate</name>
        <dbReference type="ChEBI" id="CHEBI:16845"/>
    </ligand>
</feature>
<keyword evidence="2 13" id="KW-0963">Cytoplasm</keyword>
<evidence type="ECO:0000256" key="7">
    <source>
        <dbReference type="ARBA" id="ARBA00023027"/>
    </source>
</evidence>
<dbReference type="GO" id="GO:0009089">
    <property type="term" value="P:lysine biosynthetic process via diaminopimelate"/>
    <property type="evidence" value="ECO:0007669"/>
    <property type="project" value="UniProtKB-UniRule"/>
</dbReference>
<feature type="domain" description="Dihydrodipicolinate reductase C-terminal" evidence="15">
    <location>
        <begin position="125"/>
        <end position="261"/>
    </location>
</feature>
<dbReference type="STRING" id="584787.GCA_001247655_02979"/>
<dbReference type="EMBL" id="RJUL01000005">
    <property type="protein sequence ID" value="ROQ25918.1"/>
    <property type="molecule type" value="Genomic_DNA"/>
</dbReference>
<feature type="active site" description="Proton donor" evidence="13">
    <location>
        <position position="156"/>
    </location>
</feature>
<evidence type="ECO:0000256" key="6">
    <source>
        <dbReference type="ARBA" id="ARBA00023002"/>
    </source>
</evidence>
<evidence type="ECO:0000259" key="15">
    <source>
        <dbReference type="Pfam" id="PF05173"/>
    </source>
</evidence>
<reference evidence="16 17" key="1">
    <citation type="submission" date="2018-11" db="EMBL/GenBank/DDBJ databases">
        <title>Genomic Encyclopedia of Type Strains, Phase IV (KMG-IV): sequencing the most valuable type-strain genomes for metagenomic binning, comparative biology and taxonomic classification.</title>
        <authorList>
            <person name="Goeker M."/>
        </authorList>
    </citation>
    <scope>NUCLEOTIDE SEQUENCE [LARGE SCALE GENOMIC DNA]</scope>
    <source>
        <strain evidence="16 17">DSM 21945</strain>
    </source>
</reference>
<evidence type="ECO:0000313" key="17">
    <source>
        <dbReference type="Proteomes" id="UP000268033"/>
    </source>
</evidence>
<dbReference type="SUPFAM" id="SSF55347">
    <property type="entry name" value="Glyceraldehyde-3-phosphate dehydrogenase-like, C-terminal domain"/>
    <property type="match status" value="1"/>
</dbReference>
<gene>
    <name evidence="13" type="primary">dapB</name>
    <name evidence="16" type="ORF">EDC28_105229</name>
</gene>
<dbReference type="GO" id="GO:0008839">
    <property type="term" value="F:4-hydroxy-tetrahydrodipicolinate reductase"/>
    <property type="evidence" value="ECO:0007669"/>
    <property type="project" value="UniProtKB-UniRule"/>
</dbReference>
<comment type="catalytic activity">
    <reaction evidence="12 13">
        <text>(S)-2,3,4,5-tetrahydrodipicolinate + NAD(+) + H2O = (2S,4S)-4-hydroxy-2,3,4,5-tetrahydrodipicolinate + NADH + H(+)</text>
        <dbReference type="Rhea" id="RHEA:35323"/>
        <dbReference type="ChEBI" id="CHEBI:15377"/>
        <dbReference type="ChEBI" id="CHEBI:15378"/>
        <dbReference type="ChEBI" id="CHEBI:16845"/>
        <dbReference type="ChEBI" id="CHEBI:57540"/>
        <dbReference type="ChEBI" id="CHEBI:57945"/>
        <dbReference type="ChEBI" id="CHEBI:67139"/>
        <dbReference type="EC" id="1.17.1.8"/>
    </reaction>
</comment>
<dbReference type="Proteomes" id="UP000268033">
    <property type="component" value="Unassembled WGS sequence"/>
</dbReference>
<evidence type="ECO:0000256" key="2">
    <source>
        <dbReference type="ARBA" id="ARBA00022490"/>
    </source>
</evidence>
<keyword evidence="8 13" id="KW-0457">Lysine biosynthesis</keyword>
<dbReference type="AlphaFoldDB" id="A0A3N1PDK9"/>
<feature type="binding site" evidence="13">
    <location>
        <position position="153"/>
    </location>
    <ligand>
        <name>(S)-2,3,4,5-tetrahydrodipicolinate</name>
        <dbReference type="ChEBI" id="CHEBI:16845"/>
    </ligand>
</feature>
<feature type="active site" description="Proton donor/acceptor" evidence="13">
    <location>
        <position position="152"/>
    </location>
</feature>
<evidence type="ECO:0000256" key="5">
    <source>
        <dbReference type="ARBA" id="ARBA00022915"/>
    </source>
</evidence>
<feature type="binding site" evidence="13">
    <location>
        <position position="37"/>
    </location>
    <ligand>
        <name>NADP(+)</name>
        <dbReference type="ChEBI" id="CHEBI:58349"/>
    </ligand>
</feature>
<evidence type="ECO:0000259" key="14">
    <source>
        <dbReference type="Pfam" id="PF01113"/>
    </source>
</evidence>
<feature type="domain" description="Dihydrodipicolinate reductase N-terminal" evidence="14">
    <location>
        <begin position="5"/>
        <end position="122"/>
    </location>
</feature>
<protein>
    <recommendedName>
        <fullName evidence="10 13">4-hydroxy-tetrahydrodipicolinate reductase</fullName>
        <shortName evidence="13">HTPA reductase</shortName>
        <ecNumber evidence="10 13">1.17.1.8</ecNumber>
    </recommendedName>
</protein>
<keyword evidence="5 13" id="KW-0220">Diaminopimelate biosynthesis</keyword>
<dbReference type="GO" id="GO:0050661">
    <property type="term" value="F:NADP binding"/>
    <property type="evidence" value="ECO:0007669"/>
    <property type="project" value="UniProtKB-UniRule"/>
</dbReference>
<dbReference type="EC" id="1.17.1.8" evidence="10 13"/>
<comment type="similarity">
    <text evidence="1 13">Belongs to the DapB family.</text>
</comment>
<sequence length="265" mass="27336">MTMTRIAILGANGRMGRALIRALAADPKAELASAQVRPGNSLIGVDAGSLAGIDALGVNLGTDIRGDVVIDFTSPQNTALMAADCAKHGRALIVGTTGLDGAQKAALTDAANKVPVVFAPNMSVGVNLLLGLVELASKVLGDTVDIEVLEAHHRHKKDAPSGTALALGEAAAKALGRDLKDCAVYGREGITGERDRQTIGFATVRAGDIIGEHTVLFAGDGERIELTHKAHNRDTFATGALRAAHWVVGKGPGLYDMKDVLGLNG</sequence>
<evidence type="ECO:0000256" key="8">
    <source>
        <dbReference type="ARBA" id="ARBA00023154"/>
    </source>
</evidence>
<comment type="caution">
    <text evidence="16">The sequence shown here is derived from an EMBL/GenBank/DDBJ whole genome shotgun (WGS) entry which is preliminary data.</text>
</comment>
<keyword evidence="7 13" id="KW-0520">NAD</keyword>
<dbReference type="GO" id="GO:0005829">
    <property type="term" value="C:cytosol"/>
    <property type="evidence" value="ECO:0007669"/>
    <property type="project" value="TreeGrafter"/>
</dbReference>
<accession>A0A3N1PDK9</accession>
<dbReference type="HAMAP" id="MF_00102">
    <property type="entry name" value="DapB"/>
    <property type="match status" value="1"/>
</dbReference>
<dbReference type="GO" id="GO:0019877">
    <property type="term" value="P:diaminopimelate biosynthetic process"/>
    <property type="evidence" value="ECO:0007669"/>
    <property type="project" value="UniProtKB-UniRule"/>
</dbReference>
<keyword evidence="4 13" id="KW-0521">NADP</keyword>
<comment type="subunit">
    <text evidence="13">Homotetramer.</text>
</comment>
<dbReference type="PROSITE" id="PS01298">
    <property type="entry name" value="DAPB"/>
    <property type="match status" value="1"/>
</dbReference>
<dbReference type="InterPro" id="IPR036291">
    <property type="entry name" value="NAD(P)-bd_dom_sf"/>
</dbReference>
<feature type="binding site" evidence="13">
    <location>
        <begin position="10"/>
        <end position="15"/>
    </location>
    <ligand>
        <name>NAD(+)</name>
        <dbReference type="ChEBI" id="CHEBI:57540"/>
    </ligand>
</feature>
<evidence type="ECO:0000256" key="9">
    <source>
        <dbReference type="ARBA" id="ARBA00037922"/>
    </source>
</evidence>
<comment type="function">
    <text evidence="13">Catalyzes the conversion of 4-hydroxy-tetrahydrodipicolinate (HTPA) to tetrahydrodipicolinate.</text>
</comment>
<dbReference type="GO" id="GO:0016726">
    <property type="term" value="F:oxidoreductase activity, acting on CH or CH2 groups, NAD or NADP as acceptor"/>
    <property type="evidence" value="ECO:0007669"/>
    <property type="project" value="UniProtKB-UniRule"/>
</dbReference>
<dbReference type="InterPro" id="IPR023940">
    <property type="entry name" value="DHDPR_bac"/>
</dbReference>
<dbReference type="Gene3D" id="3.40.50.720">
    <property type="entry name" value="NAD(P)-binding Rossmann-like Domain"/>
    <property type="match status" value="1"/>
</dbReference>
<keyword evidence="6 13" id="KW-0560">Oxidoreductase</keyword>
<keyword evidence="17" id="KW-1185">Reference proteome</keyword>
<comment type="caution">
    <text evidence="13">Was originally thought to be a dihydrodipicolinate reductase (DHDPR), catalyzing the conversion of dihydrodipicolinate to tetrahydrodipicolinate. However, it was shown in E.coli that the substrate of the enzymatic reaction is not dihydrodipicolinate (DHDP) but in fact (2S,4S)-4-hydroxy-2,3,4,5-tetrahydrodipicolinic acid (HTPA), the product released by the DapA-catalyzed reaction.</text>
</comment>
<keyword evidence="3 13" id="KW-0028">Amino-acid biosynthesis</keyword>
<evidence type="ECO:0000256" key="1">
    <source>
        <dbReference type="ARBA" id="ARBA00006642"/>
    </source>
</evidence>
<dbReference type="Pfam" id="PF05173">
    <property type="entry name" value="DapB_C"/>
    <property type="match status" value="1"/>
</dbReference>
<evidence type="ECO:0000256" key="4">
    <source>
        <dbReference type="ARBA" id="ARBA00022857"/>
    </source>
</evidence>
<dbReference type="CDD" id="cd02274">
    <property type="entry name" value="DHDPR_N"/>
    <property type="match status" value="1"/>
</dbReference>
<evidence type="ECO:0000313" key="16">
    <source>
        <dbReference type="EMBL" id="ROQ25918.1"/>
    </source>
</evidence>
<evidence type="ECO:0000256" key="11">
    <source>
        <dbReference type="ARBA" id="ARBA00049080"/>
    </source>
</evidence>
<feature type="binding site" evidence="13">
    <location>
        <begin position="119"/>
        <end position="122"/>
    </location>
    <ligand>
        <name>NAD(+)</name>
        <dbReference type="ChEBI" id="CHEBI:57540"/>
    </ligand>
</feature>
<dbReference type="UniPathway" id="UPA00034">
    <property type="reaction ID" value="UER00018"/>
</dbReference>
<evidence type="ECO:0000256" key="12">
    <source>
        <dbReference type="ARBA" id="ARBA00049396"/>
    </source>
</evidence>
<comment type="pathway">
    <text evidence="9 13">Amino-acid biosynthesis; L-lysine biosynthesis via DAP pathway; (S)-tetrahydrodipicolinate from L-aspartate: step 4/4.</text>
</comment>
<dbReference type="InterPro" id="IPR022663">
    <property type="entry name" value="DapB_C"/>
</dbReference>
<evidence type="ECO:0000256" key="10">
    <source>
        <dbReference type="ARBA" id="ARBA00038983"/>
    </source>
</evidence>
<dbReference type="InterPro" id="IPR022664">
    <property type="entry name" value="DapB_N_CS"/>
</dbReference>
<dbReference type="PIRSF" id="PIRSF000161">
    <property type="entry name" value="DHPR"/>
    <property type="match status" value="1"/>
</dbReference>
<dbReference type="FunFam" id="3.30.360.10:FF:000004">
    <property type="entry name" value="4-hydroxy-tetrahydrodipicolinate reductase"/>
    <property type="match status" value="1"/>
</dbReference>
<evidence type="ECO:0000256" key="13">
    <source>
        <dbReference type="HAMAP-Rule" id="MF_00102"/>
    </source>
</evidence>
<dbReference type="PANTHER" id="PTHR20836">
    <property type="entry name" value="DIHYDRODIPICOLINATE REDUCTASE"/>
    <property type="match status" value="1"/>
</dbReference>
<evidence type="ECO:0000256" key="3">
    <source>
        <dbReference type="ARBA" id="ARBA00022605"/>
    </source>
</evidence>
<dbReference type="GO" id="GO:0051287">
    <property type="term" value="F:NAD binding"/>
    <property type="evidence" value="ECO:0007669"/>
    <property type="project" value="UniProtKB-UniRule"/>
</dbReference>